<dbReference type="EMBL" id="JBHRSV010000002">
    <property type="protein sequence ID" value="MFC2925325.1"/>
    <property type="molecule type" value="Genomic_DNA"/>
</dbReference>
<feature type="transmembrane region" description="Helical" evidence="1">
    <location>
        <begin position="12"/>
        <end position="33"/>
    </location>
</feature>
<reference evidence="3" key="1">
    <citation type="journal article" date="2019" name="Int. J. Syst. Evol. Microbiol.">
        <title>The Global Catalogue of Microorganisms (GCM) 10K type strain sequencing project: providing services to taxonomists for standard genome sequencing and annotation.</title>
        <authorList>
            <consortium name="The Broad Institute Genomics Platform"/>
            <consortium name="The Broad Institute Genome Sequencing Center for Infectious Disease"/>
            <person name="Wu L."/>
            <person name="Ma J."/>
        </authorList>
    </citation>
    <scope>NUCLEOTIDE SEQUENCE [LARGE SCALE GENOMIC DNA]</scope>
    <source>
        <strain evidence="3">KCTC 52487</strain>
    </source>
</reference>
<proteinExistence type="predicted"/>
<keyword evidence="3" id="KW-1185">Reference proteome</keyword>
<dbReference type="InterPro" id="IPR010997">
    <property type="entry name" value="HRDC-like_sf"/>
</dbReference>
<organism evidence="2 3">
    <name type="scientific">Hyphobacterium vulgare</name>
    <dbReference type="NCBI Taxonomy" id="1736751"/>
    <lineage>
        <taxon>Bacteria</taxon>
        <taxon>Pseudomonadati</taxon>
        <taxon>Pseudomonadota</taxon>
        <taxon>Alphaproteobacteria</taxon>
        <taxon>Maricaulales</taxon>
        <taxon>Maricaulaceae</taxon>
        <taxon>Hyphobacterium</taxon>
    </lineage>
</organism>
<sequence length="208" mass="23122">MSARAEPKYAWLGRAAIEAILIVFAVVLGFIVNEWREDVADRRAANSALVRIAEEMEANANALRQVVGYHETVAERVGEAIARIERGEVPEDGVLFDVLPSILTRGIQEPRLTSVAWDYASARGDLDPVEYTLIADIALIYVAQQGGADATWRAIADTFFGSVESLETQPLIPRLRLMQFAFTELAAQERYLIGLYDRQIEDVRAALE</sequence>
<gene>
    <name evidence="2" type="ORF">ACFOOR_04325</name>
</gene>
<evidence type="ECO:0000313" key="2">
    <source>
        <dbReference type="EMBL" id="MFC2925325.1"/>
    </source>
</evidence>
<protein>
    <submittedName>
        <fullName evidence="2">Uncharacterized protein</fullName>
    </submittedName>
</protein>
<keyword evidence="1" id="KW-0812">Transmembrane</keyword>
<name>A0ABV6ZV38_9PROT</name>
<keyword evidence="1" id="KW-0472">Membrane</keyword>
<dbReference type="Proteomes" id="UP001595379">
    <property type="component" value="Unassembled WGS sequence"/>
</dbReference>
<accession>A0ABV6ZV38</accession>
<comment type="caution">
    <text evidence="2">The sequence shown here is derived from an EMBL/GenBank/DDBJ whole genome shotgun (WGS) entry which is preliminary data.</text>
</comment>
<keyword evidence="1" id="KW-1133">Transmembrane helix</keyword>
<dbReference type="SUPFAM" id="SSF47819">
    <property type="entry name" value="HRDC-like"/>
    <property type="match status" value="1"/>
</dbReference>
<evidence type="ECO:0000256" key="1">
    <source>
        <dbReference type="SAM" id="Phobius"/>
    </source>
</evidence>
<dbReference type="RefSeq" id="WP_343165047.1">
    <property type="nucleotide sequence ID" value="NZ_JBHRSV010000002.1"/>
</dbReference>
<evidence type="ECO:0000313" key="3">
    <source>
        <dbReference type="Proteomes" id="UP001595379"/>
    </source>
</evidence>